<dbReference type="GeneID" id="111087555"/>
<organism evidence="8 9">
    <name type="scientific">Limulus polyphemus</name>
    <name type="common">Atlantic horseshoe crab</name>
    <dbReference type="NCBI Taxonomy" id="6850"/>
    <lineage>
        <taxon>Eukaryota</taxon>
        <taxon>Metazoa</taxon>
        <taxon>Ecdysozoa</taxon>
        <taxon>Arthropoda</taxon>
        <taxon>Chelicerata</taxon>
        <taxon>Merostomata</taxon>
        <taxon>Xiphosura</taxon>
        <taxon>Limulidae</taxon>
        <taxon>Limulus</taxon>
    </lineage>
</organism>
<keyword evidence="3 7" id="KW-0479">Metal-binding</keyword>
<name>A0ABM1T321_LIMPO</name>
<proteinExistence type="inferred from homology"/>
<comment type="cofactor">
    <cofactor evidence="7">
        <name>Zn(2+)</name>
        <dbReference type="ChEBI" id="CHEBI:29105"/>
    </cofactor>
    <text evidence="7">Binds 1 zinc ion per subunit.</text>
</comment>
<accession>A0ABM1T321</accession>
<dbReference type="Proteomes" id="UP000694941">
    <property type="component" value="Unplaced"/>
</dbReference>
<keyword evidence="8" id="KW-1185">Reference proteome</keyword>
<protein>
    <recommendedName>
        <fullName evidence="7">Leishmanolysin-like peptidase</fullName>
        <ecNumber evidence="7">3.4.24.-</ecNumber>
    </recommendedName>
</protein>
<dbReference type="RefSeq" id="XP_022250277.1">
    <property type="nucleotide sequence ID" value="XM_022394569.1"/>
</dbReference>
<keyword evidence="5 7" id="KW-0862">Zinc</keyword>
<dbReference type="InterPro" id="IPR001577">
    <property type="entry name" value="Peptidase_M8"/>
</dbReference>
<dbReference type="SUPFAM" id="SSF55486">
    <property type="entry name" value="Metalloproteases ('zincins'), catalytic domain"/>
    <property type="match status" value="1"/>
</dbReference>
<dbReference type="EC" id="3.4.24.-" evidence="7"/>
<evidence type="ECO:0000256" key="3">
    <source>
        <dbReference type="ARBA" id="ARBA00022723"/>
    </source>
</evidence>
<gene>
    <name evidence="9" type="primary">LOC111087555</name>
</gene>
<evidence type="ECO:0000313" key="8">
    <source>
        <dbReference type="Proteomes" id="UP000694941"/>
    </source>
</evidence>
<keyword evidence="6 7" id="KW-0482">Metalloprotease</keyword>
<dbReference type="Gene3D" id="3.10.170.20">
    <property type="match status" value="1"/>
</dbReference>
<evidence type="ECO:0000256" key="6">
    <source>
        <dbReference type="ARBA" id="ARBA00023049"/>
    </source>
</evidence>
<dbReference type="Pfam" id="PF01457">
    <property type="entry name" value="Peptidase_M8"/>
    <property type="match status" value="1"/>
</dbReference>
<evidence type="ECO:0000256" key="2">
    <source>
        <dbReference type="ARBA" id="ARBA00022670"/>
    </source>
</evidence>
<evidence type="ECO:0000256" key="5">
    <source>
        <dbReference type="ARBA" id="ARBA00022833"/>
    </source>
</evidence>
<evidence type="ECO:0000313" key="9">
    <source>
        <dbReference type="RefSeq" id="XP_022250277.1"/>
    </source>
</evidence>
<comment type="similarity">
    <text evidence="1 7">Belongs to the peptidase M8 family.</text>
</comment>
<keyword evidence="2 7" id="KW-0645">Protease</keyword>
<evidence type="ECO:0000256" key="7">
    <source>
        <dbReference type="RuleBase" id="RU366077"/>
    </source>
</evidence>
<evidence type="ECO:0000256" key="4">
    <source>
        <dbReference type="ARBA" id="ARBA00022801"/>
    </source>
</evidence>
<evidence type="ECO:0000256" key="1">
    <source>
        <dbReference type="ARBA" id="ARBA00005860"/>
    </source>
</evidence>
<dbReference type="PANTHER" id="PTHR10942">
    <property type="entry name" value="LEISHMANOLYSIN-LIKE PEPTIDASE"/>
    <property type="match status" value="1"/>
</dbReference>
<keyword evidence="4 7" id="KW-0378">Hydrolase</keyword>
<reference evidence="9" key="1">
    <citation type="submission" date="2025-08" db="UniProtKB">
        <authorList>
            <consortium name="RefSeq"/>
        </authorList>
    </citation>
    <scope>IDENTIFICATION</scope>
    <source>
        <tissue evidence="9">Muscle</tissue>
    </source>
</reference>
<sequence length="133" mass="15351">MGEFCENQIDKMQIPEEHLEEVLVYNFSGPAPLPSSLPAGPGVKDADYLLYINSMYSEWCQKEEILAYASYCQLDQHDRPVAGYINFCPAHFDDTTYNEEKSVLVSDKDVLRISRLCQCLVTSTYFKHMKYNF</sequence>
<dbReference type="PANTHER" id="PTHR10942:SF6">
    <property type="entry name" value="CILIATED LEFT-RIGHT ORGANIZER METALLOPEPTIDASE"/>
    <property type="match status" value="1"/>
</dbReference>